<gene>
    <name evidence="4" type="ORF">JZO70_12160</name>
</gene>
<feature type="domain" description="PepSY" evidence="3">
    <location>
        <begin position="153"/>
        <end position="211"/>
    </location>
</feature>
<evidence type="ECO:0000259" key="3">
    <source>
        <dbReference type="Pfam" id="PF03413"/>
    </source>
</evidence>
<feature type="domain" description="PepSY" evidence="3">
    <location>
        <begin position="69"/>
        <end position="123"/>
    </location>
</feature>
<dbReference type="InterPro" id="IPR025711">
    <property type="entry name" value="PepSY"/>
</dbReference>
<proteinExistence type="predicted"/>
<dbReference type="PROSITE" id="PS51257">
    <property type="entry name" value="PROKAR_LIPOPROTEIN"/>
    <property type="match status" value="1"/>
</dbReference>
<organism evidence="4 5">
    <name type="scientific">Candidatus Enterococcus moelleringii</name>
    <dbReference type="NCBI Taxonomy" id="2815325"/>
    <lineage>
        <taxon>Bacteria</taxon>
        <taxon>Bacillati</taxon>
        <taxon>Bacillota</taxon>
        <taxon>Bacilli</taxon>
        <taxon>Lactobacillales</taxon>
        <taxon>Enterococcaceae</taxon>
        <taxon>Enterococcus</taxon>
    </lineage>
</organism>
<keyword evidence="2" id="KW-0732">Signal</keyword>
<dbReference type="Gene3D" id="3.10.450.40">
    <property type="match status" value="2"/>
</dbReference>
<keyword evidence="5" id="KW-1185">Reference proteome</keyword>
<evidence type="ECO:0000256" key="1">
    <source>
        <dbReference type="SAM" id="MobiDB-lite"/>
    </source>
</evidence>
<accession>A0ABS3LBC0</accession>
<protein>
    <submittedName>
        <fullName evidence="4">PepSY domain-containing protein</fullName>
    </submittedName>
</protein>
<feature type="signal peptide" evidence="2">
    <location>
        <begin position="1"/>
        <end position="19"/>
    </location>
</feature>
<comment type="caution">
    <text evidence="4">The sequence shown here is derived from an EMBL/GenBank/DDBJ whole genome shotgun (WGS) entry which is preliminary data.</text>
</comment>
<dbReference type="EMBL" id="JAFREM010000018">
    <property type="protein sequence ID" value="MBO1306922.1"/>
    <property type="molecule type" value="Genomic_DNA"/>
</dbReference>
<evidence type="ECO:0000256" key="2">
    <source>
        <dbReference type="SAM" id="SignalP"/>
    </source>
</evidence>
<sequence>MKKTMMTLLALGGMGVLLAGCGPNNQNLESNTNTNTTSSSSANSQATSGTSTANSSNTATNTTGADAFAISLADAISIYQEQYPDSDITGIDINDRLGNFYYEVTGVDDNTEYEIDIDANNGEFKLDREEALDNDERDGVERRQESLNLDNLLSLDEINQIALSEVPNGTINEWSLEKELSTTYWEVSVRDGSREVNVSIDAQSGNVLETEVDD</sequence>
<dbReference type="Proteomes" id="UP000664601">
    <property type="component" value="Unassembled WGS sequence"/>
</dbReference>
<evidence type="ECO:0000313" key="5">
    <source>
        <dbReference type="Proteomes" id="UP000664601"/>
    </source>
</evidence>
<dbReference type="RefSeq" id="WP_207673841.1">
    <property type="nucleotide sequence ID" value="NZ_JAFREM010000018.1"/>
</dbReference>
<name>A0ABS3LBC0_9ENTE</name>
<feature type="chain" id="PRO_5045879782" evidence="2">
    <location>
        <begin position="20"/>
        <end position="214"/>
    </location>
</feature>
<evidence type="ECO:0000313" key="4">
    <source>
        <dbReference type="EMBL" id="MBO1306922.1"/>
    </source>
</evidence>
<dbReference type="Pfam" id="PF03413">
    <property type="entry name" value="PepSY"/>
    <property type="match status" value="2"/>
</dbReference>
<feature type="region of interest" description="Disordered" evidence="1">
    <location>
        <begin position="27"/>
        <end position="60"/>
    </location>
</feature>
<reference evidence="4 5" key="1">
    <citation type="submission" date="2021-03" db="EMBL/GenBank/DDBJ databases">
        <title>Enterococcal diversity collection.</title>
        <authorList>
            <person name="Gilmore M.S."/>
            <person name="Schwartzman J."/>
            <person name="Van Tyne D."/>
            <person name="Martin M."/>
            <person name="Earl A.M."/>
            <person name="Manson A.L."/>
            <person name="Straub T."/>
            <person name="Salamzade R."/>
            <person name="Saavedra J."/>
            <person name="Lebreton F."/>
            <person name="Prichula J."/>
            <person name="Schaufler K."/>
            <person name="Gaca A."/>
            <person name="Sgardioli B."/>
            <person name="Wagenaar J."/>
            <person name="Strong T."/>
        </authorList>
    </citation>
    <scope>NUCLEOTIDE SEQUENCE [LARGE SCALE GENOMIC DNA]</scope>
    <source>
        <strain evidence="4 5">669A</strain>
    </source>
</reference>